<evidence type="ECO:0000313" key="12">
    <source>
        <dbReference type="Proteomes" id="UP000199054"/>
    </source>
</evidence>
<evidence type="ECO:0000256" key="6">
    <source>
        <dbReference type="PIRSR" id="PIRSR617512-2"/>
    </source>
</evidence>
<comment type="similarity">
    <text evidence="1">Belongs to the bacterial PQQ dehydrogenase family.</text>
</comment>
<feature type="chain" id="PRO_5011663082" evidence="9">
    <location>
        <begin position="25"/>
        <end position="594"/>
    </location>
</feature>
<feature type="binding site" evidence="6">
    <location>
        <position position="187"/>
    </location>
    <ligand>
        <name>pyrroloquinoline quinone</name>
        <dbReference type="ChEBI" id="CHEBI:58442"/>
    </ligand>
</feature>
<dbReference type="Gene3D" id="2.140.10.10">
    <property type="entry name" value="Quinoprotein alcohol dehydrogenase-like superfamily"/>
    <property type="match status" value="1"/>
</dbReference>
<evidence type="ECO:0000256" key="9">
    <source>
        <dbReference type="SAM" id="SignalP"/>
    </source>
</evidence>
<sequence>MRCMAQRRLLGSVAVLLFAGSATAQDLSRVNKEISDYNPVTQERLNAADPSDWLLPKGNYQGWMYSGLEQITAENVSQLTPAWVYSTGLDSGHQAPAIVNDGVMFVSTPYNHVLALDAKTGSLYWRYEHDNPPDLGVMHNTSRGVALWGDRVFAAGLDGTLNALDAKTGQRLCQASIGDWEIGAYITSAPLAVEGKILVGPSGGEFGVRGFLEATDAETCEQAWRTYSVPGPDEPGHETWKPEGPRPDAWKYGGGSMWMPGNYDPEAKKLYWGVGNGSPWLGDQRPGDNLYVASSISMDPETGEILGHMQYHFNDSWDWAAMNAPMLLDIEQDGQTVTGLMSPQRNGYLYWLERNPEGGITYLEGKPFVYNDAFVSLDQDTGRPTYDPAHVPTTGNKVEYCPSLWGGKNYPYEAYNPQTGMIYIPANENVCNSWTGFLDEDTEPASGQWWAGMDLAELKVFLRDPQEGVGQLQAWNVNTREVEWTHEFGKTMNWGSVLTTAGGIVFNAGTNDRMLRAFDAESGEVLWEFPLNSAAISPPVSYEVDGKQYIAITAGYGVDAQWTNSVLADADETGEWNGDVPVGGAIWVFALPDA</sequence>
<comment type="cofactor">
    <cofactor evidence="7">
        <name>Ca(2+)</name>
        <dbReference type="ChEBI" id="CHEBI:29108"/>
    </cofactor>
    <text evidence="7">Binds 1 Ca(2+) ion per subunit.</text>
</comment>
<dbReference type="SMART" id="SM00564">
    <property type="entry name" value="PQQ"/>
    <property type="match status" value="4"/>
</dbReference>
<keyword evidence="12" id="KW-1185">Reference proteome</keyword>
<evidence type="ECO:0000259" key="10">
    <source>
        <dbReference type="Pfam" id="PF01011"/>
    </source>
</evidence>
<feature type="binding site" evidence="7">
    <location>
        <position position="318"/>
    </location>
    <ligand>
        <name>Ca(2+)</name>
        <dbReference type="ChEBI" id="CHEBI:29108"/>
    </ligand>
</feature>
<keyword evidence="7" id="KW-0106">Calcium</keyword>
<gene>
    <name evidence="11" type="ORF">SAMN04489859_100558</name>
</gene>
<organism evidence="11 12">
    <name type="scientific">Paracoccus alcaliphilus</name>
    <dbReference type="NCBI Taxonomy" id="34002"/>
    <lineage>
        <taxon>Bacteria</taxon>
        <taxon>Pseudomonadati</taxon>
        <taxon>Pseudomonadota</taxon>
        <taxon>Alphaproteobacteria</taxon>
        <taxon>Rhodobacterales</taxon>
        <taxon>Paracoccaceae</taxon>
        <taxon>Paracoccus</taxon>
    </lineage>
</organism>
<dbReference type="AlphaFoldDB" id="A0A1H8FXU2"/>
<evidence type="ECO:0000313" key="11">
    <source>
        <dbReference type="EMBL" id="SEN36364.1"/>
    </source>
</evidence>
<evidence type="ECO:0000256" key="8">
    <source>
        <dbReference type="SAM" id="MobiDB-lite"/>
    </source>
</evidence>
<feature type="domain" description="Pyrrolo-quinoline quinone repeat" evidence="10">
    <location>
        <begin position="55"/>
        <end position="355"/>
    </location>
</feature>
<dbReference type="InterPro" id="IPR017512">
    <property type="entry name" value="PQQ_MeOH/EtOH_DH"/>
</dbReference>
<keyword evidence="9" id="KW-0732">Signal</keyword>
<keyword evidence="2 7" id="KW-0479">Metal-binding</keyword>
<dbReference type="GO" id="GO:0016020">
    <property type="term" value="C:membrane"/>
    <property type="evidence" value="ECO:0007669"/>
    <property type="project" value="InterPro"/>
</dbReference>
<dbReference type="PANTHER" id="PTHR32303:SF20">
    <property type="entry name" value="QUINOPROTEIN ETHANOL DEHYDROGENASE"/>
    <property type="match status" value="1"/>
</dbReference>
<evidence type="ECO:0000256" key="5">
    <source>
        <dbReference type="PIRSR" id="PIRSR617512-1"/>
    </source>
</evidence>
<dbReference type="GO" id="GO:0016614">
    <property type="term" value="F:oxidoreductase activity, acting on CH-OH group of donors"/>
    <property type="evidence" value="ECO:0007669"/>
    <property type="project" value="InterPro"/>
</dbReference>
<feature type="signal peptide" evidence="9">
    <location>
        <begin position="1"/>
        <end position="24"/>
    </location>
</feature>
<dbReference type="PANTHER" id="PTHR32303">
    <property type="entry name" value="QUINOPROTEIN ALCOHOL DEHYDROGENASE (CYTOCHROME C)"/>
    <property type="match status" value="1"/>
</dbReference>
<feature type="binding site" evidence="7">
    <location>
        <position position="276"/>
    </location>
    <ligand>
        <name>Ca(2+)</name>
        <dbReference type="ChEBI" id="CHEBI:29108"/>
    </ligand>
</feature>
<reference evidence="11 12" key="1">
    <citation type="submission" date="2016-10" db="EMBL/GenBank/DDBJ databases">
        <authorList>
            <person name="de Groot N.N."/>
        </authorList>
    </citation>
    <scope>NUCLEOTIDE SEQUENCE [LARGE SCALE GENOMIC DNA]</scope>
    <source>
        <strain evidence="11 12">DSM 8512</strain>
    </source>
</reference>
<dbReference type="NCBIfam" id="TIGR03075">
    <property type="entry name" value="PQQ_enz_alc_DH"/>
    <property type="match status" value="1"/>
</dbReference>
<dbReference type="Proteomes" id="UP000199054">
    <property type="component" value="Unassembled WGS sequence"/>
</dbReference>
<dbReference type="InterPro" id="IPR011047">
    <property type="entry name" value="Quinoprotein_ADH-like_sf"/>
</dbReference>
<dbReference type="STRING" id="34002.SAMN04489859_100558"/>
<keyword evidence="3 6" id="KW-0634">PQQ</keyword>
<evidence type="ECO:0000256" key="4">
    <source>
        <dbReference type="ARBA" id="ARBA00023002"/>
    </source>
</evidence>
<dbReference type="SUPFAM" id="SSF50998">
    <property type="entry name" value="Quinoprotein alcohol dehydrogenase-like"/>
    <property type="match status" value="1"/>
</dbReference>
<keyword evidence="4" id="KW-0560">Oxidoreductase</keyword>
<evidence type="ECO:0000256" key="7">
    <source>
        <dbReference type="PIRSR" id="PIRSR617512-3"/>
    </source>
</evidence>
<feature type="active site" description="Proton acceptor" evidence="5">
    <location>
        <position position="318"/>
    </location>
</feature>
<feature type="compositionally biased region" description="Basic and acidic residues" evidence="8">
    <location>
        <begin position="234"/>
        <end position="247"/>
    </location>
</feature>
<evidence type="ECO:0000256" key="3">
    <source>
        <dbReference type="ARBA" id="ARBA00022891"/>
    </source>
</evidence>
<feature type="binding site" evidence="6">
    <location>
        <position position="143"/>
    </location>
    <ligand>
        <name>pyrroloquinoline quinone</name>
        <dbReference type="ChEBI" id="CHEBI:58442"/>
    </ligand>
</feature>
<feature type="domain" description="Pyrrolo-quinoline quinone repeat" evidence="10">
    <location>
        <begin position="384"/>
        <end position="550"/>
    </location>
</feature>
<dbReference type="InterPro" id="IPR002372">
    <property type="entry name" value="PQQ_rpt_dom"/>
</dbReference>
<dbReference type="GO" id="GO:0005509">
    <property type="term" value="F:calcium ion binding"/>
    <property type="evidence" value="ECO:0007669"/>
    <property type="project" value="InterPro"/>
</dbReference>
<proteinExistence type="inferred from homology"/>
<dbReference type="InterPro" id="IPR018391">
    <property type="entry name" value="PQQ_b-propeller_rpt"/>
</dbReference>
<evidence type="ECO:0000256" key="1">
    <source>
        <dbReference type="ARBA" id="ARBA00008156"/>
    </source>
</evidence>
<dbReference type="EMBL" id="FODE01000005">
    <property type="protein sequence ID" value="SEN36364.1"/>
    <property type="molecule type" value="Genomic_DNA"/>
</dbReference>
<feature type="binding site" evidence="7">
    <location>
        <position position="205"/>
    </location>
    <ligand>
        <name>Ca(2+)</name>
        <dbReference type="ChEBI" id="CHEBI:29108"/>
    </ligand>
</feature>
<feature type="region of interest" description="Disordered" evidence="8">
    <location>
        <begin position="227"/>
        <end position="247"/>
    </location>
</feature>
<evidence type="ECO:0000256" key="2">
    <source>
        <dbReference type="ARBA" id="ARBA00022723"/>
    </source>
</evidence>
<comment type="cofactor">
    <cofactor evidence="6">
        <name>pyrroloquinoline quinone</name>
        <dbReference type="ChEBI" id="CHEBI:58442"/>
    </cofactor>
    <text evidence="6">Binds 1 PQQ group per subunit.</text>
</comment>
<protein>
    <submittedName>
        <fullName evidence="11">Alcohol dehydrogenase (Cytochrome c)</fullName>
    </submittedName>
</protein>
<accession>A0A1H8FXU2</accession>
<name>A0A1H8FXU2_9RHOB</name>
<dbReference type="Pfam" id="PF01011">
    <property type="entry name" value="PQQ"/>
    <property type="match status" value="2"/>
</dbReference>